<protein>
    <submittedName>
        <fullName evidence="1">Uncharacterized protein</fullName>
    </submittedName>
</protein>
<organism evidence="1 2">
    <name type="scientific">Pocillopora damicornis</name>
    <name type="common">Cauliflower coral</name>
    <name type="synonym">Millepora damicornis</name>
    <dbReference type="NCBI Taxonomy" id="46731"/>
    <lineage>
        <taxon>Eukaryota</taxon>
        <taxon>Metazoa</taxon>
        <taxon>Cnidaria</taxon>
        <taxon>Anthozoa</taxon>
        <taxon>Hexacorallia</taxon>
        <taxon>Scleractinia</taxon>
        <taxon>Astrocoeniina</taxon>
        <taxon>Pocilloporidae</taxon>
        <taxon>Pocillopora</taxon>
    </lineage>
</organism>
<comment type="caution">
    <text evidence="1">The sequence shown here is derived from an EMBL/GenBank/DDBJ whole genome shotgun (WGS) entry which is preliminary data.</text>
</comment>
<dbReference type="Proteomes" id="UP000275408">
    <property type="component" value="Unassembled WGS sequence"/>
</dbReference>
<sequence length="105" mass="11747">MADKSEGFTQAGTARLNQSIEAFVYCIFGAQVNVRSSILGSSGSAKEAQREFLVLVENAIRKPDILKSVQRFKLAIDEAKVRLDLTRHLARALKSSKHSEYSWVY</sequence>
<dbReference type="EMBL" id="RCHS01000399">
    <property type="protein sequence ID" value="RMX59101.1"/>
    <property type="molecule type" value="Genomic_DNA"/>
</dbReference>
<keyword evidence="2" id="KW-1185">Reference proteome</keyword>
<name>A0A3M6UZI3_POCDA</name>
<evidence type="ECO:0000313" key="2">
    <source>
        <dbReference type="Proteomes" id="UP000275408"/>
    </source>
</evidence>
<gene>
    <name evidence="1" type="ORF">pdam_00009767</name>
</gene>
<reference evidence="1 2" key="1">
    <citation type="journal article" date="2018" name="Sci. Rep.">
        <title>Comparative analysis of the Pocillopora damicornis genome highlights role of immune system in coral evolution.</title>
        <authorList>
            <person name="Cunning R."/>
            <person name="Bay R.A."/>
            <person name="Gillette P."/>
            <person name="Baker A.C."/>
            <person name="Traylor-Knowles N."/>
        </authorList>
    </citation>
    <scope>NUCLEOTIDE SEQUENCE [LARGE SCALE GENOMIC DNA]</scope>
    <source>
        <strain evidence="1">RSMAS</strain>
        <tissue evidence="1">Whole animal</tissue>
    </source>
</reference>
<proteinExistence type="predicted"/>
<evidence type="ECO:0000313" key="1">
    <source>
        <dbReference type="EMBL" id="RMX59101.1"/>
    </source>
</evidence>
<accession>A0A3M6UZI3</accession>
<dbReference type="AlphaFoldDB" id="A0A3M6UZI3"/>